<sequence length="424" mass="46059">MSHTPPVIVLIGAGPAGLMAAEQLLDQGWSVQMFDAMPSVGRKFLLAGRGGLNLTHSEDADSFVARYGADAVWIQGWLPHMDGPAVRQWAQELGIETFVGSSGRVFPVGMKAAPLLRAWLKRLYQKGLVLHTRHRWQGWDATGALVFDAPTAQRTLRADAVLLALGGASWARLGSDGRWRQWLQAAGVTTAPFVASNCGFRCRWSEYFRARYAGTPIKTVAVRVGDHTPWRRGEVMVDQYGLEGGLVYAHSAALRQQWQQHGVAQLQLDLLPDWSLEKLALTLQQPRGARSWSSFLGQKVKLKGVKLALLHECLSPDVWEQPATLASHIKQLSISFNEPAPMDRAISTVGGVTRSALTDDLMLHALPGVFCAGEMMDWDAPTGGYLLTACLASGHVAAKGMTAYLRAQGFAPTPIASAESSRSS</sequence>
<dbReference type="InterPro" id="IPR004792">
    <property type="entry name" value="BaiN-like"/>
</dbReference>
<dbReference type="PRINTS" id="PR00368">
    <property type="entry name" value="FADPNR"/>
</dbReference>
<dbReference type="NCBIfam" id="TIGR03862">
    <property type="entry name" value="flavo_PP4765"/>
    <property type="match status" value="1"/>
</dbReference>
<evidence type="ECO:0000313" key="7">
    <source>
        <dbReference type="Proteomes" id="UP000823889"/>
    </source>
</evidence>
<dbReference type="EMBL" id="DWUQ01000093">
    <property type="protein sequence ID" value="HJD44284.1"/>
    <property type="molecule type" value="Genomic_DNA"/>
</dbReference>
<dbReference type="InterPro" id="IPR055178">
    <property type="entry name" value="RsdA/BaiN/AoA(So)-like_dom"/>
</dbReference>
<reference evidence="6" key="2">
    <citation type="submission" date="2021-04" db="EMBL/GenBank/DDBJ databases">
        <authorList>
            <person name="Gilroy R."/>
        </authorList>
    </citation>
    <scope>NUCLEOTIDE SEQUENCE</scope>
    <source>
        <strain evidence="6">9264</strain>
    </source>
</reference>
<dbReference type="NCBIfam" id="TIGR00275">
    <property type="entry name" value="aminoacetone oxidase family FAD-binding enzyme"/>
    <property type="match status" value="1"/>
</dbReference>
<keyword evidence="3" id="KW-0274">FAD</keyword>
<evidence type="ECO:0000313" key="6">
    <source>
        <dbReference type="EMBL" id="HJD44284.1"/>
    </source>
</evidence>
<feature type="domain" description="RsdA/BaiN/AoA(So)-like insert" evidence="5">
    <location>
        <begin position="195"/>
        <end position="347"/>
    </location>
</feature>
<dbReference type="PANTHER" id="PTHR42887">
    <property type="entry name" value="OS12G0638800 PROTEIN"/>
    <property type="match status" value="1"/>
</dbReference>
<evidence type="ECO:0000259" key="4">
    <source>
        <dbReference type="Pfam" id="PF03486"/>
    </source>
</evidence>
<dbReference type="SUPFAM" id="SSF51905">
    <property type="entry name" value="FAD/NAD(P)-binding domain"/>
    <property type="match status" value="1"/>
</dbReference>
<dbReference type="Gene3D" id="2.40.30.10">
    <property type="entry name" value="Translation factors"/>
    <property type="match status" value="1"/>
</dbReference>
<dbReference type="Gene3D" id="3.50.50.60">
    <property type="entry name" value="FAD/NAD(P)-binding domain"/>
    <property type="match status" value="1"/>
</dbReference>
<dbReference type="Gene3D" id="1.10.8.260">
    <property type="entry name" value="HI0933 insert domain-like"/>
    <property type="match status" value="1"/>
</dbReference>
<feature type="domain" description="RsdA/BaiN/AoA(So)-like Rossmann fold-like" evidence="4">
    <location>
        <begin position="8"/>
        <end position="399"/>
    </location>
</feature>
<dbReference type="InterPro" id="IPR022460">
    <property type="entry name" value="Flavoprotein_PP4765"/>
</dbReference>
<evidence type="ECO:0000256" key="3">
    <source>
        <dbReference type="ARBA" id="ARBA00022827"/>
    </source>
</evidence>
<accession>A0A9D2U982</accession>
<comment type="cofactor">
    <cofactor evidence="1">
        <name>FAD</name>
        <dbReference type="ChEBI" id="CHEBI:57692"/>
    </cofactor>
</comment>
<dbReference type="InterPro" id="IPR036188">
    <property type="entry name" value="FAD/NAD-bd_sf"/>
</dbReference>
<dbReference type="Pfam" id="PF03486">
    <property type="entry name" value="HI0933_like"/>
    <property type="match status" value="1"/>
</dbReference>
<dbReference type="InterPro" id="IPR057661">
    <property type="entry name" value="RsdA/BaiN/AoA(So)_Rossmann"/>
</dbReference>
<evidence type="ECO:0000259" key="5">
    <source>
        <dbReference type="Pfam" id="PF22780"/>
    </source>
</evidence>
<proteinExistence type="predicted"/>
<gene>
    <name evidence="6" type="ORF">H9906_04545</name>
</gene>
<comment type="caution">
    <text evidence="6">The sequence shown here is derived from an EMBL/GenBank/DDBJ whole genome shotgun (WGS) entry which is preliminary data.</text>
</comment>
<keyword evidence="2" id="KW-0285">Flavoprotein</keyword>
<evidence type="ECO:0000256" key="2">
    <source>
        <dbReference type="ARBA" id="ARBA00022630"/>
    </source>
</evidence>
<organism evidence="6 7">
    <name type="scientific">Candidatus Paenalcaligenes intestinipullorum</name>
    <dbReference type="NCBI Taxonomy" id="2838718"/>
    <lineage>
        <taxon>Bacteria</taxon>
        <taxon>Pseudomonadati</taxon>
        <taxon>Pseudomonadota</taxon>
        <taxon>Betaproteobacteria</taxon>
        <taxon>Burkholderiales</taxon>
        <taxon>Alcaligenaceae</taxon>
        <taxon>Paenalcaligenes</taxon>
    </lineage>
</organism>
<dbReference type="AlphaFoldDB" id="A0A9D2U982"/>
<name>A0A9D2U982_9BURK</name>
<dbReference type="Proteomes" id="UP000823889">
    <property type="component" value="Unassembled WGS sequence"/>
</dbReference>
<dbReference type="PANTHER" id="PTHR42887:SF1">
    <property type="entry name" value="BLR3961 PROTEIN"/>
    <property type="match status" value="1"/>
</dbReference>
<protein>
    <submittedName>
        <fullName evidence="6">TIGR03862 family flavoprotein</fullName>
    </submittedName>
</protein>
<dbReference type="InterPro" id="IPR023166">
    <property type="entry name" value="BaiN-like_dom_sf"/>
</dbReference>
<dbReference type="SUPFAM" id="SSF160996">
    <property type="entry name" value="HI0933 insert domain-like"/>
    <property type="match status" value="1"/>
</dbReference>
<dbReference type="Pfam" id="PF22780">
    <property type="entry name" value="HI0933_like_1st"/>
    <property type="match status" value="1"/>
</dbReference>
<reference evidence="6" key="1">
    <citation type="journal article" date="2021" name="PeerJ">
        <title>Extensive microbial diversity within the chicken gut microbiome revealed by metagenomics and culture.</title>
        <authorList>
            <person name="Gilroy R."/>
            <person name="Ravi A."/>
            <person name="Getino M."/>
            <person name="Pursley I."/>
            <person name="Horton D.L."/>
            <person name="Alikhan N.F."/>
            <person name="Baker D."/>
            <person name="Gharbi K."/>
            <person name="Hall N."/>
            <person name="Watson M."/>
            <person name="Adriaenssens E.M."/>
            <person name="Foster-Nyarko E."/>
            <person name="Jarju S."/>
            <person name="Secka A."/>
            <person name="Antonio M."/>
            <person name="Oren A."/>
            <person name="Chaudhuri R.R."/>
            <person name="La Ragione R."/>
            <person name="Hildebrand F."/>
            <person name="Pallen M.J."/>
        </authorList>
    </citation>
    <scope>NUCLEOTIDE SEQUENCE</scope>
    <source>
        <strain evidence="6">9264</strain>
    </source>
</reference>
<evidence type="ECO:0000256" key="1">
    <source>
        <dbReference type="ARBA" id="ARBA00001974"/>
    </source>
</evidence>